<name>A0A7W6K4D8_9HYPH</name>
<reference evidence="1 2" key="1">
    <citation type="submission" date="2020-08" db="EMBL/GenBank/DDBJ databases">
        <title>Genomic Encyclopedia of Type Strains, Phase IV (KMG-IV): sequencing the most valuable type-strain genomes for metagenomic binning, comparative biology and taxonomic classification.</title>
        <authorList>
            <person name="Goeker M."/>
        </authorList>
    </citation>
    <scope>NUCLEOTIDE SEQUENCE [LARGE SCALE GENOMIC DNA]</scope>
    <source>
        <strain evidence="1 2">DSM 26385</strain>
    </source>
</reference>
<dbReference type="Proteomes" id="UP000584824">
    <property type="component" value="Unassembled WGS sequence"/>
</dbReference>
<organism evidence="1 2">
    <name type="scientific">Allorhizobium borbori</name>
    <dbReference type="NCBI Taxonomy" id="485907"/>
    <lineage>
        <taxon>Bacteria</taxon>
        <taxon>Pseudomonadati</taxon>
        <taxon>Pseudomonadota</taxon>
        <taxon>Alphaproteobacteria</taxon>
        <taxon>Hyphomicrobiales</taxon>
        <taxon>Rhizobiaceae</taxon>
        <taxon>Rhizobium/Agrobacterium group</taxon>
        <taxon>Allorhizobium</taxon>
    </lineage>
</organism>
<evidence type="ECO:0000313" key="1">
    <source>
        <dbReference type="EMBL" id="MBB4104950.1"/>
    </source>
</evidence>
<accession>A0A7W6K4D8</accession>
<dbReference type="AlphaFoldDB" id="A0A7W6K4D8"/>
<feature type="non-terminal residue" evidence="1">
    <location>
        <position position="1"/>
    </location>
</feature>
<protein>
    <submittedName>
        <fullName evidence="1">Uncharacterized protein</fullName>
    </submittedName>
</protein>
<dbReference type="RefSeq" id="WP_183794011.1">
    <property type="nucleotide sequence ID" value="NZ_JACIDU010000015.1"/>
</dbReference>
<gene>
    <name evidence="1" type="ORF">GGQ66_003532</name>
</gene>
<proteinExistence type="predicted"/>
<comment type="caution">
    <text evidence="1">The sequence shown here is derived from an EMBL/GenBank/DDBJ whole genome shotgun (WGS) entry which is preliminary data.</text>
</comment>
<sequence>AENMRGKVGTWVNSQWKYQATPGQFSVAINKIERGASMGLLAKTEIEFQPFLTPDLRLSDDDLALADLRKTLFAVDRAIGRHHAVKFQLFADRYEITIDNDHPISTVDAIQREKIVDEIEKIMSGEQV</sequence>
<dbReference type="EMBL" id="JACIDU010000015">
    <property type="protein sequence ID" value="MBB4104950.1"/>
    <property type="molecule type" value="Genomic_DNA"/>
</dbReference>
<evidence type="ECO:0000313" key="2">
    <source>
        <dbReference type="Proteomes" id="UP000584824"/>
    </source>
</evidence>
<keyword evidence="2" id="KW-1185">Reference proteome</keyword>